<protein>
    <submittedName>
        <fullName evidence="1">ABC transporter substrate-binding protein</fullName>
    </submittedName>
</protein>
<organism evidence="1 2">
    <name type="scientific">Novosphingobium clariflavum</name>
    <dbReference type="NCBI Taxonomy" id="2029884"/>
    <lineage>
        <taxon>Bacteria</taxon>
        <taxon>Pseudomonadati</taxon>
        <taxon>Pseudomonadota</taxon>
        <taxon>Alphaproteobacteria</taxon>
        <taxon>Sphingomonadales</taxon>
        <taxon>Sphingomonadaceae</taxon>
        <taxon>Novosphingobium</taxon>
    </lineage>
</organism>
<reference evidence="1 2" key="1">
    <citation type="submission" date="2024-09" db="EMBL/GenBank/DDBJ databases">
        <authorList>
            <person name="Sun Q."/>
            <person name="Mori K."/>
        </authorList>
    </citation>
    <scope>NUCLEOTIDE SEQUENCE [LARGE SCALE GENOMIC DNA]</scope>
    <source>
        <strain evidence="1 2">CICC 11035S</strain>
    </source>
</reference>
<keyword evidence="2" id="KW-1185">Reference proteome</keyword>
<name>A0ABV6SCX7_9SPHN</name>
<gene>
    <name evidence="1" type="ORF">ACFFF8_19015</name>
</gene>
<dbReference type="EMBL" id="JBHLTM010000075">
    <property type="protein sequence ID" value="MFC0686679.1"/>
    <property type="molecule type" value="Genomic_DNA"/>
</dbReference>
<dbReference type="PANTHER" id="PTHR30024">
    <property type="entry name" value="ALIPHATIC SULFONATES-BINDING PROTEIN-RELATED"/>
    <property type="match status" value="1"/>
</dbReference>
<proteinExistence type="predicted"/>
<dbReference type="Gene3D" id="3.40.190.10">
    <property type="entry name" value="Periplasmic binding protein-like II"/>
    <property type="match status" value="1"/>
</dbReference>
<evidence type="ECO:0000313" key="2">
    <source>
        <dbReference type="Proteomes" id="UP001589858"/>
    </source>
</evidence>
<accession>A0ABV6SCX7</accession>
<dbReference type="SUPFAM" id="SSF53850">
    <property type="entry name" value="Periplasmic binding protein-like II"/>
    <property type="match status" value="1"/>
</dbReference>
<comment type="caution">
    <text evidence="1">The sequence shown here is derived from an EMBL/GenBank/DDBJ whole genome shotgun (WGS) entry which is preliminary data.</text>
</comment>
<dbReference type="RefSeq" id="WP_267218482.1">
    <property type="nucleotide sequence ID" value="NZ_JAPCWC010000001.1"/>
</dbReference>
<sequence length="346" mass="37668">MSDTEIWFTRCGGATASTIAIQENFLHDAFADNGVILRSLQESNDSAVRESHFDHSIPAMFREGGNIPPIWARAKGADTVVLAISWVDEFQSIVVRGDSGIRSLAELRGKRLAVPLYAGISIDFQRGANFHGFASGLSLAGLSAGDVTFVDVPVERGNTSTSGGNGGRESGAAELEALFDGRVDAVFLRQSSGLRLFNEHAERLRELVRLTDQPDPLHRINNGTPRPLTVHRSFLAEHRDLVVRYIAALIRAADWAEANPGAALDALTREDGRSDRRTIAATFPNYATSLHPKLTEDYIAGLSAQKDFLRDWGFLEADFDVAEWIDRGPLEEAAALVAAETRVAAE</sequence>
<dbReference type="Proteomes" id="UP001589858">
    <property type="component" value="Unassembled WGS sequence"/>
</dbReference>
<evidence type="ECO:0000313" key="1">
    <source>
        <dbReference type="EMBL" id="MFC0686679.1"/>
    </source>
</evidence>
<dbReference type="Gene3D" id="3.40.190.270">
    <property type="match status" value="1"/>
</dbReference>